<evidence type="ECO:0000313" key="3">
    <source>
        <dbReference type="Proteomes" id="UP000499080"/>
    </source>
</evidence>
<proteinExistence type="predicted"/>
<protein>
    <submittedName>
        <fullName evidence="2">Uncharacterized protein</fullName>
    </submittedName>
</protein>
<reference evidence="2 3" key="1">
    <citation type="journal article" date="2019" name="Sci. Rep.">
        <title>Orb-weaving spider Araneus ventricosus genome elucidates the spidroin gene catalogue.</title>
        <authorList>
            <person name="Kono N."/>
            <person name="Nakamura H."/>
            <person name="Ohtoshi R."/>
            <person name="Moran D.A.P."/>
            <person name="Shinohara A."/>
            <person name="Yoshida Y."/>
            <person name="Fujiwara M."/>
            <person name="Mori M."/>
            <person name="Tomita M."/>
            <person name="Arakawa K."/>
        </authorList>
    </citation>
    <scope>NUCLEOTIDE SEQUENCE [LARGE SCALE GENOMIC DNA]</scope>
</reference>
<comment type="caution">
    <text evidence="2">The sequence shown here is derived from an EMBL/GenBank/DDBJ whole genome shotgun (WGS) entry which is preliminary data.</text>
</comment>
<dbReference type="AlphaFoldDB" id="A0A4Y2IGD4"/>
<accession>A0A4Y2IGD4</accession>
<organism evidence="2 3">
    <name type="scientific">Araneus ventricosus</name>
    <name type="common">Orbweaver spider</name>
    <name type="synonym">Epeira ventricosa</name>
    <dbReference type="NCBI Taxonomy" id="182803"/>
    <lineage>
        <taxon>Eukaryota</taxon>
        <taxon>Metazoa</taxon>
        <taxon>Ecdysozoa</taxon>
        <taxon>Arthropoda</taxon>
        <taxon>Chelicerata</taxon>
        <taxon>Arachnida</taxon>
        <taxon>Araneae</taxon>
        <taxon>Araneomorphae</taxon>
        <taxon>Entelegynae</taxon>
        <taxon>Araneoidea</taxon>
        <taxon>Araneidae</taxon>
        <taxon>Araneus</taxon>
    </lineage>
</organism>
<feature type="non-terminal residue" evidence="2">
    <location>
        <position position="1"/>
    </location>
</feature>
<dbReference type="EMBL" id="BGPR01002642">
    <property type="protein sequence ID" value="GBM76725.1"/>
    <property type="molecule type" value="Genomic_DNA"/>
</dbReference>
<keyword evidence="3" id="KW-1185">Reference proteome</keyword>
<evidence type="ECO:0000256" key="1">
    <source>
        <dbReference type="SAM" id="MobiDB-lite"/>
    </source>
</evidence>
<feature type="region of interest" description="Disordered" evidence="1">
    <location>
        <begin position="1"/>
        <end position="48"/>
    </location>
</feature>
<name>A0A4Y2IGD4_ARAVE</name>
<gene>
    <name evidence="2" type="ORF">AVEN_10939-2_1</name>
</gene>
<dbReference type="Proteomes" id="UP000499080">
    <property type="component" value="Unassembled WGS sequence"/>
</dbReference>
<sequence length="48" mass="5149">PSVNPSKLSKTCITTPEPNFNSKSPALHAPLRSPAPDWPASSKISDYL</sequence>
<evidence type="ECO:0000313" key="2">
    <source>
        <dbReference type="EMBL" id="GBM76725.1"/>
    </source>
</evidence>
<feature type="compositionally biased region" description="Polar residues" evidence="1">
    <location>
        <begin position="1"/>
        <end position="24"/>
    </location>
</feature>